<dbReference type="SUPFAM" id="SSF52799">
    <property type="entry name" value="(Phosphotyrosine protein) phosphatases II"/>
    <property type="match status" value="1"/>
</dbReference>
<evidence type="ECO:0000259" key="2">
    <source>
        <dbReference type="PROSITE" id="PS50056"/>
    </source>
</evidence>
<organism evidence="3 4">
    <name type="scientific">Lysobacter korlensis</name>
    <dbReference type="NCBI Taxonomy" id="553636"/>
    <lineage>
        <taxon>Bacteria</taxon>
        <taxon>Pseudomonadati</taxon>
        <taxon>Pseudomonadota</taxon>
        <taxon>Gammaproteobacteria</taxon>
        <taxon>Lysobacterales</taxon>
        <taxon>Lysobacteraceae</taxon>
        <taxon>Lysobacter</taxon>
    </lineage>
</organism>
<evidence type="ECO:0000313" key="3">
    <source>
        <dbReference type="EMBL" id="MFC0682162.1"/>
    </source>
</evidence>
<dbReference type="RefSeq" id="WP_386675916.1">
    <property type="nucleotide sequence ID" value="NZ_JBHLTG010000011.1"/>
</dbReference>
<accession>A0ABV6RYV3</accession>
<dbReference type="PROSITE" id="PS50056">
    <property type="entry name" value="TYR_PHOSPHATASE_2"/>
    <property type="match status" value="1"/>
</dbReference>
<comment type="caution">
    <text evidence="3">The sequence shown here is derived from an EMBL/GenBank/DDBJ whole genome shotgun (WGS) entry which is preliminary data.</text>
</comment>
<dbReference type="Gene3D" id="3.90.190.10">
    <property type="entry name" value="Protein tyrosine phosphatase superfamily"/>
    <property type="match status" value="1"/>
</dbReference>
<dbReference type="Pfam" id="PF13350">
    <property type="entry name" value="Y_phosphatase3"/>
    <property type="match status" value="1"/>
</dbReference>
<dbReference type="EMBL" id="JBHLTG010000011">
    <property type="protein sequence ID" value="MFC0682162.1"/>
    <property type="molecule type" value="Genomic_DNA"/>
</dbReference>
<protein>
    <submittedName>
        <fullName evidence="3">Tyrosine-protein phosphatase</fullName>
        <ecNumber evidence="3">3.1.3.48</ecNumber>
    </submittedName>
</protein>
<dbReference type="PANTHER" id="PTHR31126:SF1">
    <property type="entry name" value="TYROSINE SPECIFIC PROTEIN PHOSPHATASES DOMAIN-CONTAINING PROTEIN"/>
    <property type="match status" value="1"/>
</dbReference>
<reference evidence="3 4" key="1">
    <citation type="submission" date="2024-09" db="EMBL/GenBank/DDBJ databases">
        <authorList>
            <person name="Sun Q."/>
            <person name="Mori K."/>
        </authorList>
    </citation>
    <scope>NUCLEOTIDE SEQUENCE [LARGE SCALE GENOMIC DNA]</scope>
    <source>
        <strain evidence="3 4">KCTC 23076</strain>
    </source>
</reference>
<dbReference type="InterPro" id="IPR000387">
    <property type="entry name" value="Tyr_Pase_dom"/>
</dbReference>
<dbReference type="InterPro" id="IPR016130">
    <property type="entry name" value="Tyr_Pase_AS"/>
</dbReference>
<sequence>MSRPPRSPLALSALANFRDLGGIPVAGGTVRAGVVFRSDDVSTAHADEGERLRARGLRTVIDLRSAEEAAHTGRGVLDGDDIDYHHLPLTTTVAAPVGAGEGLRALTTPAAVGEWYAALAIGDARTIVTGFEAVASSPGPVLFHCAAGKDRTGVFAAGLLTALGAEQEAIVADYALTDAVMPAILARLEPFFASLLGEHHDPWDVESSGAILAAPAESMATMLRVLDEQHGGFLGVLNRGGLTDELTGRLRDRLVHAP</sequence>
<feature type="domain" description="Tyrosine specific protein phosphatases" evidence="2">
    <location>
        <begin position="125"/>
        <end position="157"/>
    </location>
</feature>
<dbReference type="PANTHER" id="PTHR31126">
    <property type="entry name" value="TYROSINE-PROTEIN PHOSPHATASE"/>
    <property type="match status" value="1"/>
</dbReference>
<dbReference type="PROSITE" id="PS00383">
    <property type="entry name" value="TYR_PHOSPHATASE_1"/>
    <property type="match status" value="1"/>
</dbReference>
<dbReference type="Proteomes" id="UP001589896">
    <property type="component" value="Unassembled WGS sequence"/>
</dbReference>
<gene>
    <name evidence="3" type="ORF">ACFFGH_30395</name>
</gene>
<dbReference type="InterPro" id="IPR026893">
    <property type="entry name" value="Tyr/Ser_Pase_IphP-type"/>
</dbReference>
<proteinExistence type="inferred from homology"/>
<dbReference type="InterPro" id="IPR029021">
    <property type="entry name" value="Prot-tyrosine_phosphatase-like"/>
</dbReference>
<comment type="similarity">
    <text evidence="1">Belongs to the protein-tyrosine phosphatase family.</text>
</comment>
<name>A0ABV6RYV3_9GAMM</name>
<keyword evidence="4" id="KW-1185">Reference proteome</keyword>
<keyword evidence="3" id="KW-0378">Hydrolase</keyword>
<dbReference type="EC" id="3.1.3.48" evidence="3"/>
<evidence type="ECO:0000256" key="1">
    <source>
        <dbReference type="ARBA" id="ARBA00009580"/>
    </source>
</evidence>
<dbReference type="GO" id="GO:0004725">
    <property type="term" value="F:protein tyrosine phosphatase activity"/>
    <property type="evidence" value="ECO:0007669"/>
    <property type="project" value="UniProtKB-EC"/>
</dbReference>
<evidence type="ECO:0000313" key="4">
    <source>
        <dbReference type="Proteomes" id="UP001589896"/>
    </source>
</evidence>